<evidence type="ECO:0000256" key="5">
    <source>
        <dbReference type="ARBA" id="ARBA00022723"/>
    </source>
</evidence>
<sequence length="789" mass="91760">MRISVMAYMDDTIYLDHSVARVQESINIADDFYRLHNIEVNGPITDYIAINTAEERDKCKVLIGFDRKIIKDNIENFLCPLRSKAISVGQIEYLVNRILIPRCAYIGQLTNFSESEWDSLFRSVLKVVKQKCGFASSMPTSTVLHHNIININTPWNIFLEQQMNNLCNTLNSTSLAHTAIRIRLQTAQLRLGIPKSILTFDIGYLKSNVRLGQQNNSLNTMIRERMMGIEIAQSSKDQLEWSIEGGKHTICTFLYEIVSRLVGPSLSNCKGIQREAEWLHAYLDTVTVKSKIKKKDLLLILPRDVEEAPSLGLIHNKGKADNKGRFDIKKAIMMADDTLVTKKLIIRQYKTTKSICQNWEYICNFKDKEVIDERGNLWDISIRTLEIVIVGYDVWIEKWLNDSPLQESLMRTKTALQEGWDEPRANRRLEIYTDGSLTKTRDPLDREFKIAASIRDWPSSTRTEICAILIALMAVPELAQVIIYTDSQCAIDDITSWNKKSVWAKAKMTNHCILFRIDQIVKEKRINLEVIKVKGHSNITGNEEADKLAAEGSNSNLRFTYRIDYSSQDFRYILTFDGVLIEQSLRKFIHRLLNTYNVTEWSLLQCNRELCHTNTRQVAWEMLYKCLPIGSILAQRRSDLYKQYRCLACQNDKVEDWEHLLDYRGYDEAWNSIHEKLTLEFKIIGQKELKDDIAITTRLNSAITELLDRWANFAKFREFVKLSMEVKCDRAWLFALKKTLRITENEAIGLYVHFLFRFIVLFREIIWKPRCDRTIAWERSAAITKQQKH</sequence>
<keyword evidence="7" id="KW-0378">Hydrolase</keyword>
<organism evidence="9 10">
    <name type="scientific">Rhizophagus clarus</name>
    <dbReference type="NCBI Taxonomy" id="94130"/>
    <lineage>
        <taxon>Eukaryota</taxon>
        <taxon>Fungi</taxon>
        <taxon>Fungi incertae sedis</taxon>
        <taxon>Mucoromycota</taxon>
        <taxon>Glomeromycotina</taxon>
        <taxon>Glomeromycetes</taxon>
        <taxon>Glomerales</taxon>
        <taxon>Glomeraceae</taxon>
        <taxon>Rhizophagus</taxon>
    </lineage>
</organism>
<evidence type="ECO:0000313" key="10">
    <source>
        <dbReference type="Proteomes" id="UP000615446"/>
    </source>
</evidence>
<evidence type="ECO:0000256" key="7">
    <source>
        <dbReference type="ARBA" id="ARBA00022801"/>
    </source>
</evidence>
<evidence type="ECO:0000256" key="4">
    <source>
        <dbReference type="ARBA" id="ARBA00022722"/>
    </source>
</evidence>
<dbReference type="AlphaFoldDB" id="A0A8H3LZU2"/>
<dbReference type="Gene3D" id="3.30.420.10">
    <property type="entry name" value="Ribonuclease H-like superfamily/Ribonuclease H"/>
    <property type="match status" value="1"/>
</dbReference>
<dbReference type="Pfam" id="PF00075">
    <property type="entry name" value="RNase_H"/>
    <property type="match status" value="1"/>
</dbReference>
<keyword evidence="6" id="KW-0255">Endonuclease</keyword>
<dbReference type="InterPro" id="IPR036397">
    <property type="entry name" value="RNaseH_sf"/>
</dbReference>
<comment type="similarity">
    <text evidence="2">Belongs to the RNase H family.</text>
</comment>
<proteinExistence type="inferred from homology"/>
<dbReference type="InterPro" id="IPR012337">
    <property type="entry name" value="RNaseH-like_sf"/>
</dbReference>
<feature type="domain" description="RNase H type-1" evidence="8">
    <location>
        <begin position="425"/>
        <end position="554"/>
    </location>
</feature>
<evidence type="ECO:0000259" key="8">
    <source>
        <dbReference type="PROSITE" id="PS50879"/>
    </source>
</evidence>
<dbReference type="Proteomes" id="UP000615446">
    <property type="component" value="Unassembled WGS sequence"/>
</dbReference>
<dbReference type="EC" id="3.1.26.4" evidence="3"/>
<dbReference type="PANTHER" id="PTHR10642:SF26">
    <property type="entry name" value="RIBONUCLEASE H1"/>
    <property type="match status" value="1"/>
</dbReference>
<evidence type="ECO:0000313" key="9">
    <source>
        <dbReference type="EMBL" id="GES94138.1"/>
    </source>
</evidence>
<protein>
    <recommendedName>
        <fullName evidence="3">ribonuclease H</fullName>
        <ecNumber evidence="3">3.1.26.4</ecNumber>
    </recommendedName>
</protein>
<accession>A0A8H3LZU2</accession>
<comment type="catalytic activity">
    <reaction evidence="1">
        <text>Endonucleolytic cleavage to 5'-phosphomonoester.</text>
        <dbReference type="EC" id="3.1.26.4"/>
    </reaction>
</comment>
<reference evidence="9" key="1">
    <citation type="submission" date="2019-10" db="EMBL/GenBank/DDBJ databases">
        <title>Conservation and host-specific expression of non-tandemly repeated heterogenous ribosome RNA gene in arbuscular mycorrhizal fungi.</title>
        <authorList>
            <person name="Maeda T."/>
            <person name="Kobayashi Y."/>
            <person name="Nakagawa T."/>
            <person name="Ezawa T."/>
            <person name="Yamaguchi K."/>
            <person name="Bino T."/>
            <person name="Nishimoto Y."/>
            <person name="Shigenobu S."/>
            <person name="Kawaguchi M."/>
        </authorList>
    </citation>
    <scope>NUCLEOTIDE SEQUENCE</scope>
    <source>
        <strain evidence="9">HR1</strain>
    </source>
</reference>
<evidence type="ECO:0000256" key="6">
    <source>
        <dbReference type="ARBA" id="ARBA00022759"/>
    </source>
</evidence>
<dbReference type="GO" id="GO:0046872">
    <property type="term" value="F:metal ion binding"/>
    <property type="evidence" value="ECO:0007669"/>
    <property type="project" value="UniProtKB-KW"/>
</dbReference>
<keyword evidence="4" id="KW-0540">Nuclease</keyword>
<evidence type="ECO:0000256" key="2">
    <source>
        <dbReference type="ARBA" id="ARBA00005300"/>
    </source>
</evidence>
<dbReference type="PANTHER" id="PTHR10642">
    <property type="entry name" value="RIBONUCLEASE H1"/>
    <property type="match status" value="1"/>
</dbReference>
<dbReference type="GO" id="GO:0004523">
    <property type="term" value="F:RNA-DNA hybrid ribonuclease activity"/>
    <property type="evidence" value="ECO:0007669"/>
    <property type="project" value="UniProtKB-EC"/>
</dbReference>
<dbReference type="InterPro" id="IPR050092">
    <property type="entry name" value="RNase_H"/>
</dbReference>
<dbReference type="EMBL" id="BLAL01000229">
    <property type="protein sequence ID" value="GES94138.1"/>
    <property type="molecule type" value="Genomic_DNA"/>
</dbReference>
<dbReference type="InterPro" id="IPR002156">
    <property type="entry name" value="RNaseH_domain"/>
</dbReference>
<dbReference type="GO" id="GO:0003676">
    <property type="term" value="F:nucleic acid binding"/>
    <property type="evidence" value="ECO:0007669"/>
    <property type="project" value="InterPro"/>
</dbReference>
<evidence type="ECO:0000256" key="1">
    <source>
        <dbReference type="ARBA" id="ARBA00000077"/>
    </source>
</evidence>
<comment type="caution">
    <text evidence="9">The sequence shown here is derived from an EMBL/GenBank/DDBJ whole genome shotgun (WGS) entry which is preliminary data.</text>
</comment>
<dbReference type="OrthoDB" id="2752996at2759"/>
<name>A0A8H3LZU2_9GLOM</name>
<dbReference type="PROSITE" id="PS50879">
    <property type="entry name" value="RNASE_H_1"/>
    <property type="match status" value="1"/>
</dbReference>
<dbReference type="GO" id="GO:0043137">
    <property type="term" value="P:DNA replication, removal of RNA primer"/>
    <property type="evidence" value="ECO:0007669"/>
    <property type="project" value="TreeGrafter"/>
</dbReference>
<keyword evidence="5" id="KW-0479">Metal-binding</keyword>
<evidence type="ECO:0000256" key="3">
    <source>
        <dbReference type="ARBA" id="ARBA00012180"/>
    </source>
</evidence>
<gene>
    <name evidence="9" type="ORF">RCL2_002087700</name>
</gene>
<dbReference type="SUPFAM" id="SSF53098">
    <property type="entry name" value="Ribonuclease H-like"/>
    <property type="match status" value="1"/>
</dbReference>